<dbReference type="SUPFAM" id="SSF160246">
    <property type="entry name" value="EspE N-terminal domain-like"/>
    <property type="match status" value="3"/>
</dbReference>
<dbReference type="InterPro" id="IPR037257">
    <property type="entry name" value="T2SS_E_N_sf"/>
</dbReference>
<dbReference type="KEGG" id="pca:Pcar_2061"/>
<dbReference type="EMBL" id="CP000142">
    <property type="protein sequence ID" value="ABA89302.1"/>
    <property type="molecule type" value="Genomic_DNA"/>
</dbReference>
<dbReference type="eggNOG" id="COG2340">
    <property type="taxonomic scope" value="Bacteria"/>
</dbReference>
<organism evidence="1 2">
    <name type="scientific">Syntrophotalea carbinolica (strain DSM 2380 / NBRC 103641 / GraBd1)</name>
    <name type="common">Pelobacter carbinolicus</name>
    <dbReference type="NCBI Taxonomy" id="338963"/>
    <lineage>
        <taxon>Bacteria</taxon>
        <taxon>Pseudomonadati</taxon>
        <taxon>Thermodesulfobacteriota</taxon>
        <taxon>Desulfuromonadia</taxon>
        <taxon>Desulfuromonadales</taxon>
        <taxon>Syntrophotaleaceae</taxon>
        <taxon>Syntrophotalea</taxon>
    </lineage>
</organism>
<reference evidence="1 2" key="2">
    <citation type="journal article" date="2012" name="BMC Genomics">
        <title>The genome of Pelobacter carbinolicus reveals surprising metabolic capabilities and physiological features.</title>
        <authorList>
            <person name="Aklujkar M."/>
            <person name="Haveman S.A."/>
            <person name="Didonato R.Jr."/>
            <person name="Chertkov O."/>
            <person name="Han C.S."/>
            <person name="Land M.L."/>
            <person name="Brown P."/>
            <person name="Lovley D.R."/>
        </authorList>
    </citation>
    <scope>NUCLEOTIDE SEQUENCE [LARGE SCALE GENOMIC DNA]</scope>
    <source>
        <strain evidence="2">DSM 2380 / NBRC 103641 / GraBd1</strain>
    </source>
</reference>
<protein>
    <submittedName>
        <fullName evidence="1">Repeat-containing protein</fullName>
    </submittedName>
</protein>
<dbReference type="AlphaFoldDB" id="Q3A2V5"/>
<proteinExistence type="predicted"/>
<reference evidence="2" key="1">
    <citation type="submission" date="2005-10" db="EMBL/GenBank/DDBJ databases">
        <title>Complete sequence of Pelobacter carbinolicus DSM 2380.</title>
        <authorList>
            <person name="Copeland A."/>
            <person name="Lucas S."/>
            <person name="Lapidus A."/>
            <person name="Barry K."/>
            <person name="Detter J.C."/>
            <person name="Glavina T."/>
            <person name="Hammon N."/>
            <person name="Israni S."/>
            <person name="Pitluck S."/>
            <person name="Chertkov O."/>
            <person name="Schmutz J."/>
            <person name="Larimer F."/>
            <person name="Land M."/>
            <person name="Kyrpides N."/>
            <person name="Ivanova N."/>
            <person name="Richardson P."/>
        </authorList>
    </citation>
    <scope>NUCLEOTIDE SEQUENCE [LARGE SCALE GENOMIC DNA]</scope>
    <source>
        <strain evidence="2">DSM 2380 / NBRC 103641 / GraBd1</strain>
    </source>
</reference>
<accession>Q3A2V5</accession>
<evidence type="ECO:0000313" key="1">
    <source>
        <dbReference type="EMBL" id="ABA89302.1"/>
    </source>
</evidence>
<evidence type="ECO:0000313" key="2">
    <source>
        <dbReference type="Proteomes" id="UP000002534"/>
    </source>
</evidence>
<dbReference type="RefSeq" id="WP_011341813.1">
    <property type="nucleotide sequence ID" value="NC_007498.2"/>
</dbReference>
<gene>
    <name evidence="1" type="ordered locus">Pcar_2061</name>
</gene>
<dbReference type="OrthoDB" id="9803398at2"/>
<sequence>MALRIKAGRFIGQILVDGGFVSSRDLHRALEEQKSTNELLGQVLTRMGVVDPADLKVALSVQDHLASLKDAVKMAAGMRRMLGALLLQAGHINEAQLEEALAEQKRTGEKLGDVFVRLGFLSKRQLDALLDFQRVQGATEMAAGPLRLGDILVSAGHLSRGQLQDALKKQKISRKKLGEILVDEGYVQLRQVKQGICLQQKLLTAVLSAILAFTAVHDADAGKIPASRSGGAELRVSATVLPFAALKVSNRSQVLRVTEADISRGYIDVSEGSSIEVRSNSRDGYYLSFECFESAVKQVRVDGLGKPAVFGGGSGVVPMSMDARMVSMQLSYRFILSDEIHAGVYPWPLTVAVTPM</sequence>
<dbReference type="HOGENOM" id="CLU_778129_0_0_7"/>
<name>Q3A2V5_SYNC1</name>
<keyword evidence="2" id="KW-1185">Reference proteome</keyword>
<dbReference type="Proteomes" id="UP000002534">
    <property type="component" value="Chromosome"/>
</dbReference>